<gene>
    <name evidence="14" type="ORF">Mic7113_5048</name>
</gene>
<dbReference type="SUPFAM" id="SSF69118">
    <property type="entry name" value="AhpD-like"/>
    <property type="match status" value="1"/>
</dbReference>
<evidence type="ECO:0000259" key="13">
    <source>
        <dbReference type="PROSITE" id="PS50113"/>
    </source>
</evidence>
<dbReference type="PROSITE" id="PS50113">
    <property type="entry name" value="PAC"/>
    <property type="match status" value="2"/>
</dbReference>
<dbReference type="InterPro" id="IPR003594">
    <property type="entry name" value="HATPase_dom"/>
</dbReference>
<dbReference type="InterPro" id="IPR000700">
    <property type="entry name" value="PAS-assoc_C"/>
</dbReference>
<dbReference type="InterPro" id="IPR011006">
    <property type="entry name" value="CheY-like_superfamily"/>
</dbReference>
<dbReference type="PANTHER" id="PTHR43065:SF46">
    <property type="entry name" value="C4-DICARBOXYLATE TRANSPORT SENSOR PROTEIN DCTB"/>
    <property type="match status" value="1"/>
</dbReference>
<feature type="domain" description="PAS" evidence="12">
    <location>
        <begin position="377"/>
        <end position="440"/>
    </location>
</feature>
<feature type="domain" description="PAC" evidence="13">
    <location>
        <begin position="319"/>
        <end position="373"/>
    </location>
</feature>
<dbReference type="SMART" id="SM00091">
    <property type="entry name" value="PAS"/>
    <property type="match status" value="2"/>
</dbReference>
<keyword evidence="4" id="KW-0808">Transferase</keyword>
<evidence type="ECO:0000313" key="14">
    <source>
        <dbReference type="EMBL" id="AFZ20705.1"/>
    </source>
</evidence>
<comment type="catalytic activity">
    <reaction evidence="1">
        <text>ATP + protein L-histidine = ADP + protein N-phospho-L-histidine.</text>
        <dbReference type="EC" id="2.7.13.3"/>
    </reaction>
</comment>
<evidence type="ECO:0000256" key="6">
    <source>
        <dbReference type="ARBA" id="ARBA00022777"/>
    </source>
</evidence>
<dbReference type="InterPro" id="IPR001789">
    <property type="entry name" value="Sig_transdc_resp-reg_receiver"/>
</dbReference>
<name>K9WJW9_9CYAN</name>
<dbReference type="EC" id="2.7.13.3" evidence="2"/>
<dbReference type="Pfam" id="PF08448">
    <property type="entry name" value="PAS_4"/>
    <property type="match status" value="1"/>
</dbReference>
<feature type="modified residue" description="4-aspartylphosphate" evidence="9">
    <location>
        <position position="800"/>
    </location>
</feature>
<dbReference type="AlphaFoldDB" id="K9WJW9"/>
<dbReference type="InterPro" id="IPR000014">
    <property type="entry name" value="PAS"/>
</dbReference>
<dbReference type="CDD" id="cd00082">
    <property type="entry name" value="HisKA"/>
    <property type="match status" value="1"/>
</dbReference>
<dbReference type="Gene3D" id="1.20.1290.10">
    <property type="entry name" value="AhpD-like"/>
    <property type="match status" value="1"/>
</dbReference>
<evidence type="ECO:0000256" key="2">
    <source>
        <dbReference type="ARBA" id="ARBA00012438"/>
    </source>
</evidence>
<dbReference type="SUPFAM" id="SSF55785">
    <property type="entry name" value="PYP-like sensor domain (PAS domain)"/>
    <property type="match status" value="2"/>
</dbReference>
<evidence type="ECO:0000256" key="4">
    <source>
        <dbReference type="ARBA" id="ARBA00022679"/>
    </source>
</evidence>
<dbReference type="SUPFAM" id="SSF52172">
    <property type="entry name" value="CheY-like"/>
    <property type="match status" value="1"/>
</dbReference>
<dbReference type="RefSeq" id="WP_015184838.1">
    <property type="nucleotide sequence ID" value="NC_019738.1"/>
</dbReference>
<dbReference type="OrthoDB" id="9788063at2"/>
<evidence type="ECO:0000256" key="9">
    <source>
        <dbReference type="PROSITE-ProRule" id="PRU00169"/>
    </source>
</evidence>
<dbReference type="InterPro" id="IPR036890">
    <property type="entry name" value="HATPase_C_sf"/>
</dbReference>
<feature type="domain" description="PAC" evidence="13">
    <location>
        <begin position="442"/>
        <end position="494"/>
    </location>
</feature>
<dbReference type="NCBIfam" id="TIGR00229">
    <property type="entry name" value="sensory_box"/>
    <property type="match status" value="2"/>
</dbReference>
<dbReference type="Pfam" id="PF13426">
    <property type="entry name" value="PAS_9"/>
    <property type="match status" value="1"/>
</dbReference>
<dbReference type="EMBL" id="CP003630">
    <property type="protein sequence ID" value="AFZ20705.1"/>
    <property type="molecule type" value="Genomic_DNA"/>
</dbReference>
<dbReference type="SUPFAM" id="SSF55874">
    <property type="entry name" value="ATPase domain of HSP90 chaperone/DNA topoisomerase II/histidine kinase"/>
    <property type="match status" value="1"/>
</dbReference>
<dbReference type="PROSITE" id="PS50112">
    <property type="entry name" value="PAS"/>
    <property type="match status" value="2"/>
</dbReference>
<dbReference type="InterPro" id="IPR035965">
    <property type="entry name" value="PAS-like_dom_sf"/>
</dbReference>
<sequence>MRTSEQIKAEIEEKLGFFPPFFSPALQTPQVLENLWHQTINAYLNNPLPDLFKERLSAYLSRFCVVPYCMICHSCSLYFLGVQAREVLELLESPLPTQTDIDEHLSLLATQLNGLTLWPESNSPLEKSLLYCSIFITLERDEAQHCRRELRRLLGCVNYQYLVTFIAYVKSCHLWMEAHPEVSYLADNRVSAHFDTLVKEEPGLADFFKNYWERAKREQRSWTEQLAANALRQRHEQELQKAAVENLRLARAIASVSDGVLITDPKQPDNPIIYSNPAFSKITGYQPEEIFGRNCRFLQGAETDSEALRTIRHAITQRQEVKATLLNYRKNGQSFWNELKISPVFSEQGDLLYFIGIQTDITERKQAEEKIRFQAALLDITTDAILVRDLQDQILFWNQGASRLYGWQAEEVFGKKAQHLLNEEKTPQLAAMLSTVAMKGNWQSELHQVNKDGKKILVESRWTLMYDEENKPQAFLVVNTDITEKKQLEAQFFRTQRLDSIGTLASGIAHDLNNVLAPILMSAQLLSQPQLSEKKKPDLLKTIESSAKRGAALVKQVLSFARGVEGQRTTIQMKHLISEIRQIVNNTFPKFIETHTDISQDLWMVSGDATQLHQVLINLCVNARDAMPRGGTLSISASNMVIDESYARMNIDAHAGAYVVFTVKDTGVGMPPEVVERIFEPFFTTKELGKGTGLGLSTVLTIVKSHGGFLEVTSTLDEGTQISVYLPASEATKIPKILDSEFFQGQGELILVVDDEAAIRETSKTSLETYNYRVMTANDGIDAIALYAQHQQEISLVLIDMMMPLMDGSTTIRTLKKINPHVKIIAVSGLISSNRLTQSTNYGAQAFLAKPYTTTDLLKTINEVIPSLVRCQITVEAEQK</sequence>
<dbReference type="PRINTS" id="PR00344">
    <property type="entry name" value="BCTRLSENSOR"/>
</dbReference>
<dbReference type="GO" id="GO:0005524">
    <property type="term" value="F:ATP binding"/>
    <property type="evidence" value="ECO:0007669"/>
    <property type="project" value="UniProtKB-KW"/>
</dbReference>
<dbReference type="HOGENOM" id="CLU_000445_114_51_3"/>
<dbReference type="Proteomes" id="UP000010471">
    <property type="component" value="Chromosome"/>
</dbReference>
<dbReference type="SMART" id="SM00388">
    <property type="entry name" value="HisKA"/>
    <property type="match status" value="1"/>
</dbReference>
<evidence type="ECO:0000256" key="5">
    <source>
        <dbReference type="ARBA" id="ARBA00022741"/>
    </source>
</evidence>
<dbReference type="PROSITE" id="PS50110">
    <property type="entry name" value="RESPONSE_REGULATORY"/>
    <property type="match status" value="1"/>
</dbReference>
<dbReference type="SMART" id="SM00448">
    <property type="entry name" value="REC"/>
    <property type="match status" value="1"/>
</dbReference>
<dbReference type="SMART" id="SM00387">
    <property type="entry name" value="HATPase_c"/>
    <property type="match status" value="1"/>
</dbReference>
<proteinExistence type="predicted"/>
<evidence type="ECO:0000256" key="8">
    <source>
        <dbReference type="ARBA" id="ARBA00023012"/>
    </source>
</evidence>
<organism evidence="14 15">
    <name type="scientific">Allocoleopsis franciscana PCC 7113</name>
    <dbReference type="NCBI Taxonomy" id="1173027"/>
    <lineage>
        <taxon>Bacteria</taxon>
        <taxon>Bacillati</taxon>
        <taxon>Cyanobacteriota</taxon>
        <taxon>Cyanophyceae</taxon>
        <taxon>Coleofasciculales</taxon>
        <taxon>Coleofasciculaceae</taxon>
        <taxon>Allocoleopsis</taxon>
        <taxon>Allocoleopsis franciscana</taxon>
    </lineage>
</organism>
<dbReference type="KEGG" id="mic:Mic7113_5048"/>
<evidence type="ECO:0000256" key="3">
    <source>
        <dbReference type="ARBA" id="ARBA00022553"/>
    </source>
</evidence>
<dbReference type="CDD" id="cd00156">
    <property type="entry name" value="REC"/>
    <property type="match status" value="1"/>
</dbReference>
<dbReference type="eggNOG" id="COG0784">
    <property type="taxonomic scope" value="Bacteria"/>
</dbReference>
<evidence type="ECO:0000259" key="12">
    <source>
        <dbReference type="PROSITE" id="PS50112"/>
    </source>
</evidence>
<evidence type="ECO:0000259" key="11">
    <source>
        <dbReference type="PROSITE" id="PS50110"/>
    </source>
</evidence>
<dbReference type="InterPro" id="IPR001610">
    <property type="entry name" value="PAC"/>
</dbReference>
<dbReference type="InterPro" id="IPR029032">
    <property type="entry name" value="AhpD-like"/>
</dbReference>
<dbReference type="PANTHER" id="PTHR43065">
    <property type="entry name" value="SENSOR HISTIDINE KINASE"/>
    <property type="match status" value="1"/>
</dbReference>
<dbReference type="Gene3D" id="3.40.50.2300">
    <property type="match status" value="1"/>
</dbReference>
<protein>
    <recommendedName>
        <fullName evidence="2">histidine kinase</fullName>
        <ecNumber evidence="2">2.7.13.3</ecNumber>
    </recommendedName>
</protein>
<dbReference type="Pfam" id="PF00072">
    <property type="entry name" value="Response_reg"/>
    <property type="match status" value="1"/>
</dbReference>
<keyword evidence="15" id="KW-1185">Reference proteome</keyword>
<dbReference type="GO" id="GO:0000155">
    <property type="term" value="F:phosphorelay sensor kinase activity"/>
    <property type="evidence" value="ECO:0007669"/>
    <property type="project" value="InterPro"/>
</dbReference>
<keyword evidence="6" id="KW-0418">Kinase</keyword>
<dbReference type="SUPFAM" id="SSF47384">
    <property type="entry name" value="Homodimeric domain of signal transducing histidine kinase"/>
    <property type="match status" value="1"/>
</dbReference>
<keyword evidence="8" id="KW-0902">Two-component regulatory system</keyword>
<dbReference type="InterPro" id="IPR005467">
    <property type="entry name" value="His_kinase_dom"/>
</dbReference>
<dbReference type="PATRIC" id="fig|1173027.3.peg.5596"/>
<feature type="domain" description="Histidine kinase" evidence="10">
    <location>
        <begin position="507"/>
        <end position="730"/>
    </location>
</feature>
<dbReference type="InterPro" id="IPR013656">
    <property type="entry name" value="PAS_4"/>
</dbReference>
<dbReference type="InterPro" id="IPR004358">
    <property type="entry name" value="Sig_transdc_His_kin-like_C"/>
</dbReference>
<dbReference type="Gene3D" id="3.30.450.20">
    <property type="entry name" value="PAS domain"/>
    <property type="match status" value="2"/>
</dbReference>
<reference evidence="14 15" key="1">
    <citation type="submission" date="2012-06" db="EMBL/GenBank/DDBJ databases">
        <title>Finished chromosome of genome of Microcoleus sp. PCC 7113.</title>
        <authorList>
            <consortium name="US DOE Joint Genome Institute"/>
            <person name="Gugger M."/>
            <person name="Coursin T."/>
            <person name="Rippka R."/>
            <person name="Tandeau De Marsac N."/>
            <person name="Huntemann M."/>
            <person name="Wei C.-L."/>
            <person name="Han J."/>
            <person name="Detter J.C."/>
            <person name="Han C."/>
            <person name="Tapia R."/>
            <person name="Chen A."/>
            <person name="Kyrpides N."/>
            <person name="Mavromatis K."/>
            <person name="Markowitz V."/>
            <person name="Szeto E."/>
            <person name="Ivanova N."/>
            <person name="Pagani I."/>
            <person name="Pati A."/>
            <person name="Goodwin L."/>
            <person name="Nordberg H.P."/>
            <person name="Cantor M.N."/>
            <person name="Hua S.X."/>
            <person name="Woyke T."/>
            <person name="Kerfeld C.A."/>
        </authorList>
    </citation>
    <scope>NUCLEOTIDE SEQUENCE [LARGE SCALE GENOMIC DNA]</scope>
    <source>
        <strain evidence="14 15">PCC 7113</strain>
    </source>
</reference>
<dbReference type="Pfam" id="PF00512">
    <property type="entry name" value="HisKA"/>
    <property type="match status" value="1"/>
</dbReference>
<dbReference type="STRING" id="1173027.Mic7113_5048"/>
<keyword evidence="7" id="KW-0067">ATP-binding</keyword>
<evidence type="ECO:0000259" key="10">
    <source>
        <dbReference type="PROSITE" id="PS50109"/>
    </source>
</evidence>
<dbReference type="Pfam" id="PF02518">
    <property type="entry name" value="HATPase_c"/>
    <property type="match status" value="1"/>
</dbReference>
<dbReference type="Gene3D" id="1.10.287.130">
    <property type="match status" value="1"/>
</dbReference>
<dbReference type="InterPro" id="IPR036097">
    <property type="entry name" value="HisK_dim/P_sf"/>
</dbReference>
<keyword evidence="3 9" id="KW-0597">Phosphoprotein</keyword>
<dbReference type="eggNOG" id="COG4191">
    <property type="taxonomic scope" value="Bacteria"/>
</dbReference>
<feature type="domain" description="PAS" evidence="12">
    <location>
        <begin position="245"/>
        <end position="318"/>
    </location>
</feature>
<accession>K9WJW9</accession>
<evidence type="ECO:0000256" key="1">
    <source>
        <dbReference type="ARBA" id="ARBA00000085"/>
    </source>
</evidence>
<dbReference type="PROSITE" id="PS50109">
    <property type="entry name" value="HIS_KIN"/>
    <property type="match status" value="1"/>
</dbReference>
<dbReference type="SMART" id="SM00086">
    <property type="entry name" value="PAC"/>
    <property type="match status" value="2"/>
</dbReference>
<dbReference type="CDD" id="cd00130">
    <property type="entry name" value="PAS"/>
    <property type="match status" value="2"/>
</dbReference>
<dbReference type="eggNOG" id="COG3829">
    <property type="taxonomic scope" value="Bacteria"/>
</dbReference>
<feature type="domain" description="Response regulatory" evidence="11">
    <location>
        <begin position="749"/>
        <end position="865"/>
    </location>
</feature>
<evidence type="ECO:0000313" key="15">
    <source>
        <dbReference type="Proteomes" id="UP000010471"/>
    </source>
</evidence>
<evidence type="ECO:0000256" key="7">
    <source>
        <dbReference type="ARBA" id="ARBA00022840"/>
    </source>
</evidence>
<dbReference type="InterPro" id="IPR003661">
    <property type="entry name" value="HisK_dim/P_dom"/>
</dbReference>
<keyword evidence="5" id="KW-0547">Nucleotide-binding</keyword>
<dbReference type="Gene3D" id="3.30.565.10">
    <property type="entry name" value="Histidine kinase-like ATPase, C-terminal domain"/>
    <property type="match status" value="1"/>
</dbReference>